<dbReference type="Pfam" id="PF05239">
    <property type="entry name" value="PRC"/>
    <property type="match status" value="2"/>
</dbReference>
<evidence type="ECO:0000259" key="1">
    <source>
        <dbReference type="Pfam" id="PF05239"/>
    </source>
</evidence>
<organism evidence="2 3">
    <name type="scientific">Bacillus taeanensis</name>
    <dbReference type="NCBI Taxonomy" id="273032"/>
    <lineage>
        <taxon>Bacteria</taxon>
        <taxon>Bacillati</taxon>
        <taxon>Bacillota</taxon>
        <taxon>Bacilli</taxon>
        <taxon>Bacillales</taxon>
        <taxon>Bacillaceae</taxon>
        <taxon>Bacillus</taxon>
    </lineage>
</organism>
<dbReference type="InterPro" id="IPR011033">
    <property type="entry name" value="PRC_barrel-like_sf"/>
</dbReference>
<dbReference type="InterPro" id="IPR027275">
    <property type="entry name" value="PRC-brl_dom"/>
</dbReference>
<evidence type="ECO:0000313" key="3">
    <source>
        <dbReference type="Proteomes" id="UP000253314"/>
    </source>
</evidence>
<feature type="domain" description="PRC-barrel" evidence="1">
    <location>
        <begin position="102"/>
        <end position="167"/>
    </location>
</feature>
<protein>
    <recommendedName>
        <fullName evidence="1">PRC-barrel domain-containing protein</fullName>
    </recommendedName>
</protein>
<comment type="caution">
    <text evidence="2">The sequence shown here is derived from an EMBL/GenBank/DDBJ whole genome shotgun (WGS) entry which is preliminary data.</text>
</comment>
<dbReference type="Gene3D" id="2.30.30.240">
    <property type="entry name" value="PRC-barrel domain"/>
    <property type="match status" value="1"/>
</dbReference>
<gene>
    <name evidence="2" type="ORF">DS031_05300</name>
</gene>
<evidence type="ECO:0000313" key="2">
    <source>
        <dbReference type="EMBL" id="RBW70445.1"/>
    </source>
</evidence>
<keyword evidence="3" id="KW-1185">Reference proteome</keyword>
<reference evidence="2 3" key="1">
    <citation type="submission" date="2018-07" db="EMBL/GenBank/DDBJ databases">
        <title>Lottiidibacillus patelloidae gen. nov., sp. nov., isolated from the intestinal tract of a marine limpet and the reclassification of B. taeanensis BH030017T, B. algicola KMM 3737T and B. hwajinpoensis SW-72T as genus Lottiidibacillus.</title>
        <authorList>
            <person name="Liu R."/>
            <person name="Huang Z."/>
        </authorList>
    </citation>
    <scope>NUCLEOTIDE SEQUENCE [LARGE SCALE GENOMIC DNA]</scope>
    <source>
        <strain evidence="2 3">BH030017</strain>
    </source>
</reference>
<dbReference type="EMBL" id="QOCW01000004">
    <property type="protein sequence ID" value="RBW70445.1"/>
    <property type="molecule type" value="Genomic_DNA"/>
</dbReference>
<sequence>MFGKVAMLLRTFNQLKKLPVYLVNSTDVSVLGSIEDLLFDQIGEIKGFKIDVKGFLQRDHFLPFTVPFLLEEEGLIIYSRDDLMPMTADVKSYYSMEQRHAMMGKPVVSEDGEQLGLVKDVYFQEHAGTIEGIEMTEGWFTDMTEGLKQIKFHSGLSVQNDILIVKNT</sequence>
<dbReference type="OrthoDB" id="1707618at2"/>
<feature type="domain" description="PRC-barrel" evidence="1">
    <location>
        <begin position="13"/>
        <end position="69"/>
    </location>
</feature>
<dbReference type="Proteomes" id="UP000253314">
    <property type="component" value="Unassembled WGS sequence"/>
</dbReference>
<dbReference type="AlphaFoldDB" id="A0A366XZ82"/>
<dbReference type="SUPFAM" id="SSF50346">
    <property type="entry name" value="PRC-barrel domain"/>
    <property type="match status" value="1"/>
</dbReference>
<accession>A0A366XZ82</accession>
<name>A0A366XZ82_9BACI</name>
<proteinExistence type="predicted"/>